<proteinExistence type="predicted"/>
<organism evidence="2 3">
    <name type="scientific">Rangifer tarandus platyrhynchus</name>
    <name type="common">Svalbard reindeer</name>
    <dbReference type="NCBI Taxonomy" id="3082113"/>
    <lineage>
        <taxon>Eukaryota</taxon>
        <taxon>Metazoa</taxon>
        <taxon>Chordata</taxon>
        <taxon>Craniata</taxon>
        <taxon>Vertebrata</taxon>
        <taxon>Euteleostomi</taxon>
        <taxon>Mammalia</taxon>
        <taxon>Eutheria</taxon>
        <taxon>Laurasiatheria</taxon>
        <taxon>Artiodactyla</taxon>
        <taxon>Ruminantia</taxon>
        <taxon>Pecora</taxon>
        <taxon>Cervidae</taxon>
        <taxon>Odocoileinae</taxon>
        <taxon>Rangifer</taxon>
    </lineage>
</organism>
<sequence>MLGGNDASRSGRTAAEEEAAAAAAALAAQSCRGAGRQGAEGGAGGAARAAALRRPGGASPPPAFACRAARGVAGVLRGVRRSRRADAAPGSAAGASPTFQRPRGWARARVSPSAPGLTETPSGPKLYRTRSTCRVAGARRHCFHLPRWTLKFNYQLQETARSKTVSPDYLRILSWEEYNRSDEDARMFHFFICRVNRETLGLRFLLN</sequence>
<dbReference type="Proteomes" id="UP001176941">
    <property type="component" value="Chromosome 12"/>
</dbReference>
<accession>A0ABN8Y132</accession>
<feature type="compositionally biased region" description="Low complexity" evidence="1">
    <location>
        <begin position="87"/>
        <end position="97"/>
    </location>
</feature>
<evidence type="ECO:0000313" key="3">
    <source>
        <dbReference type="Proteomes" id="UP001176941"/>
    </source>
</evidence>
<protein>
    <submittedName>
        <fullName evidence="2">Uncharacterized protein</fullName>
    </submittedName>
</protein>
<gene>
    <name evidence="2" type="ORF">MRATA1EN1_LOCUS4267</name>
</gene>
<keyword evidence="3" id="KW-1185">Reference proteome</keyword>
<dbReference type="EMBL" id="OX459948">
    <property type="protein sequence ID" value="CAI9155305.1"/>
    <property type="molecule type" value="Genomic_DNA"/>
</dbReference>
<reference evidence="2" key="1">
    <citation type="submission" date="2023-04" db="EMBL/GenBank/DDBJ databases">
        <authorList>
            <consortium name="ELIXIR-Norway"/>
        </authorList>
    </citation>
    <scope>NUCLEOTIDE SEQUENCE [LARGE SCALE GENOMIC DNA]</scope>
</reference>
<evidence type="ECO:0000256" key="1">
    <source>
        <dbReference type="SAM" id="MobiDB-lite"/>
    </source>
</evidence>
<evidence type="ECO:0000313" key="2">
    <source>
        <dbReference type="EMBL" id="CAI9155305.1"/>
    </source>
</evidence>
<name>A0ABN8Y132_RANTA</name>
<feature type="region of interest" description="Disordered" evidence="1">
    <location>
        <begin position="82"/>
        <end position="125"/>
    </location>
</feature>